<dbReference type="PROSITE" id="PS51444">
    <property type="entry name" value="FH2"/>
    <property type="match status" value="1"/>
</dbReference>
<accession>A0AAV0IAU3</accession>
<proteinExistence type="inferred from homology"/>
<comment type="similarity">
    <text evidence="1">Belongs to the formin-like family. Class-II subfamily.</text>
</comment>
<keyword evidence="2" id="KW-0175">Coiled coil</keyword>
<comment type="caution">
    <text evidence="4">The sequence shown here is derived from an EMBL/GenBank/DDBJ whole genome shotgun (WGS) entry which is preliminary data.</text>
</comment>
<dbReference type="InterPro" id="IPR042201">
    <property type="entry name" value="FH2_Formin_sf"/>
</dbReference>
<organism evidence="4 5">
    <name type="scientific">Linum tenue</name>
    <dbReference type="NCBI Taxonomy" id="586396"/>
    <lineage>
        <taxon>Eukaryota</taxon>
        <taxon>Viridiplantae</taxon>
        <taxon>Streptophyta</taxon>
        <taxon>Embryophyta</taxon>
        <taxon>Tracheophyta</taxon>
        <taxon>Spermatophyta</taxon>
        <taxon>Magnoliopsida</taxon>
        <taxon>eudicotyledons</taxon>
        <taxon>Gunneridae</taxon>
        <taxon>Pentapetalae</taxon>
        <taxon>rosids</taxon>
        <taxon>fabids</taxon>
        <taxon>Malpighiales</taxon>
        <taxon>Linaceae</taxon>
        <taxon>Linum</taxon>
    </lineage>
</organism>
<dbReference type="PANTHER" id="PTHR45733:SF8">
    <property type="entry name" value="FORMIN-J"/>
    <property type="match status" value="1"/>
</dbReference>
<evidence type="ECO:0000259" key="3">
    <source>
        <dbReference type="PROSITE" id="PS51444"/>
    </source>
</evidence>
<feature type="coiled-coil region" evidence="2">
    <location>
        <begin position="89"/>
        <end position="116"/>
    </location>
</feature>
<dbReference type="EMBL" id="CAMGYJ010000003">
    <property type="protein sequence ID" value="CAI0394234.1"/>
    <property type="molecule type" value="Genomic_DNA"/>
</dbReference>
<evidence type="ECO:0000256" key="2">
    <source>
        <dbReference type="SAM" id="Coils"/>
    </source>
</evidence>
<evidence type="ECO:0000256" key="1">
    <source>
        <dbReference type="ARBA" id="ARBA00006468"/>
    </source>
</evidence>
<protein>
    <recommendedName>
        <fullName evidence="3">FH2 domain-containing protein</fullName>
    </recommendedName>
</protein>
<reference evidence="4" key="1">
    <citation type="submission" date="2022-08" db="EMBL/GenBank/DDBJ databases">
        <authorList>
            <person name="Gutierrez-Valencia J."/>
        </authorList>
    </citation>
    <scope>NUCLEOTIDE SEQUENCE</scope>
</reference>
<dbReference type="Gene3D" id="1.20.58.2220">
    <property type="entry name" value="Formin, FH2 domain"/>
    <property type="match status" value="1"/>
</dbReference>
<name>A0AAV0IAU3_9ROSI</name>
<feature type="domain" description="FH2" evidence="3">
    <location>
        <begin position="1"/>
        <end position="114"/>
    </location>
</feature>
<evidence type="ECO:0000313" key="4">
    <source>
        <dbReference type="EMBL" id="CAI0394234.1"/>
    </source>
</evidence>
<evidence type="ECO:0000313" key="5">
    <source>
        <dbReference type="Proteomes" id="UP001154282"/>
    </source>
</evidence>
<dbReference type="Proteomes" id="UP001154282">
    <property type="component" value="Unassembled WGS sequence"/>
</dbReference>
<dbReference type="InterPro" id="IPR015425">
    <property type="entry name" value="FH2_Formin"/>
</dbReference>
<dbReference type="SUPFAM" id="SSF101447">
    <property type="entry name" value="Formin homology 2 domain (FH2 domain)"/>
    <property type="match status" value="1"/>
</dbReference>
<dbReference type="InterPro" id="IPR051144">
    <property type="entry name" value="Formin_homology_domain"/>
</dbReference>
<sequence length="140" mass="16396">MQAISKGLEKVLQELSASEKNDGTVAEYFCKVILHFFAFVTTYHCLWIAKYTFRGRNVDALALYFGEDPARCPFEQVVSTLLNFKRMFARAHEENIKRIELERRKAKKEAEKQRSNLINGDSRREPAVDFVQSIRSRYIR</sequence>
<dbReference type="AlphaFoldDB" id="A0AAV0IAU3"/>
<gene>
    <name evidence="4" type="ORF">LITE_LOCUS8242</name>
</gene>
<dbReference type="PANTHER" id="PTHR45733">
    <property type="entry name" value="FORMIN-J"/>
    <property type="match status" value="1"/>
</dbReference>
<keyword evidence="5" id="KW-1185">Reference proteome</keyword>